<dbReference type="Gene3D" id="2.60.40.10">
    <property type="entry name" value="Immunoglobulins"/>
    <property type="match status" value="1"/>
</dbReference>
<dbReference type="InterPro" id="IPR044846">
    <property type="entry name" value="GH10"/>
</dbReference>
<keyword evidence="14" id="KW-1185">Reference proteome</keyword>
<comment type="caution">
    <text evidence="13">The sequence shown here is derived from an EMBL/GenBank/DDBJ whole genome shotgun (WGS) entry which is preliminary data.</text>
</comment>
<dbReference type="Pfam" id="PF00041">
    <property type="entry name" value="fn3"/>
    <property type="match status" value="1"/>
</dbReference>
<feature type="chain" id="PRO_5037920725" description="Beta-xylanase" evidence="10">
    <location>
        <begin position="21"/>
        <end position="450"/>
    </location>
</feature>
<evidence type="ECO:0000313" key="13">
    <source>
        <dbReference type="EMBL" id="MBL0765945.1"/>
    </source>
</evidence>
<keyword evidence="5 9" id="KW-0378">Hydrolase</keyword>
<evidence type="ECO:0000256" key="2">
    <source>
        <dbReference type="ARBA" id="ARBA00007495"/>
    </source>
</evidence>
<dbReference type="Gene3D" id="3.20.20.80">
    <property type="entry name" value="Glycosidases"/>
    <property type="match status" value="1"/>
</dbReference>
<evidence type="ECO:0000256" key="7">
    <source>
        <dbReference type="ARBA" id="ARBA00023295"/>
    </source>
</evidence>
<keyword evidence="7 9" id="KW-0326">Glycosidase</keyword>
<feature type="signal peptide" evidence="10">
    <location>
        <begin position="1"/>
        <end position="20"/>
    </location>
</feature>
<evidence type="ECO:0000256" key="10">
    <source>
        <dbReference type="SAM" id="SignalP"/>
    </source>
</evidence>
<comment type="catalytic activity">
    <reaction evidence="1 9">
        <text>Endohydrolysis of (1-&gt;4)-beta-D-xylosidic linkages in xylans.</text>
        <dbReference type="EC" id="3.2.1.8"/>
    </reaction>
</comment>
<dbReference type="SUPFAM" id="SSF51445">
    <property type="entry name" value="(Trans)glycosidases"/>
    <property type="match status" value="1"/>
</dbReference>
<dbReference type="PROSITE" id="PS51760">
    <property type="entry name" value="GH10_2"/>
    <property type="match status" value="1"/>
</dbReference>
<name>A0A937ABT0_9BACT</name>
<evidence type="ECO:0000313" key="14">
    <source>
        <dbReference type="Proteomes" id="UP000642920"/>
    </source>
</evidence>
<dbReference type="InterPro" id="IPR001000">
    <property type="entry name" value="GH10_dom"/>
</dbReference>
<dbReference type="GO" id="GO:0031176">
    <property type="term" value="F:endo-1,4-beta-xylanase activity"/>
    <property type="evidence" value="ECO:0007669"/>
    <property type="project" value="UniProtKB-EC"/>
</dbReference>
<keyword evidence="4 10" id="KW-0732">Signal</keyword>
<evidence type="ECO:0000256" key="6">
    <source>
        <dbReference type="ARBA" id="ARBA00023277"/>
    </source>
</evidence>
<dbReference type="PROSITE" id="PS50853">
    <property type="entry name" value="FN3"/>
    <property type="match status" value="1"/>
</dbReference>
<keyword evidence="3" id="KW-0858">Xylan degradation</keyword>
<dbReference type="SMART" id="SM00633">
    <property type="entry name" value="Glyco_10"/>
    <property type="match status" value="1"/>
</dbReference>
<dbReference type="SMART" id="SM00060">
    <property type="entry name" value="FN3"/>
    <property type="match status" value="1"/>
</dbReference>
<dbReference type="EMBL" id="JAERQG010000003">
    <property type="protein sequence ID" value="MBL0765945.1"/>
    <property type="molecule type" value="Genomic_DNA"/>
</dbReference>
<dbReference type="RefSeq" id="WP_201921582.1">
    <property type="nucleotide sequence ID" value="NZ_JAERQG010000003.1"/>
</dbReference>
<dbReference type="InterPro" id="IPR013783">
    <property type="entry name" value="Ig-like_fold"/>
</dbReference>
<evidence type="ECO:0000256" key="8">
    <source>
        <dbReference type="ARBA" id="ARBA00023326"/>
    </source>
</evidence>
<evidence type="ECO:0000256" key="3">
    <source>
        <dbReference type="ARBA" id="ARBA00022651"/>
    </source>
</evidence>
<protein>
    <recommendedName>
        <fullName evidence="9">Beta-xylanase</fullName>
        <ecNumber evidence="9">3.2.1.8</ecNumber>
    </recommendedName>
</protein>
<dbReference type="PANTHER" id="PTHR31490:SF88">
    <property type="entry name" value="BETA-XYLANASE"/>
    <property type="match status" value="1"/>
</dbReference>
<gene>
    <name evidence="13" type="ORF">JKP34_11830</name>
</gene>
<dbReference type="SUPFAM" id="SSF49265">
    <property type="entry name" value="Fibronectin type III"/>
    <property type="match status" value="1"/>
</dbReference>
<dbReference type="AlphaFoldDB" id="A0A937ABT0"/>
<dbReference type="EC" id="3.2.1.8" evidence="9"/>
<reference evidence="13" key="1">
    <citation type="submission" date="2021-01" db="EMBL/GenBank/DDBJ databases">
        <title>Marivirga sp. nov., isolated from intertidal surface sediments.</title>
        <authorList>
            <person name="Zhang M."/>
        </authorList>
    </citation>
    <scope>NUCLEOTIDE SEQUENCE</scope>
    <source>
        <strain evidence="13">SM1354</strain>
    </source>
</reference>
<keyword evidence="8 9" id="KW-0624">Polysaccharide degradation</keyword>
<proteinExistence type="inferred from homology"/>
<evidence type="ECO:0000259" key="11">
    <source>
        <dbReference type="PROSITE" id="PS50853"/>
    </source>
</evidence>
<keyword evidence="6 9" id="KW-0119">Carbohydrate metabolism</keyword>
<feature type="domain" description="GH10" evidence="12">
    <location>
        <begin position="126"/>
        <end position="448"/>
    </location>
</feature>
<evidence type="ECO:0000256" key="5">
    <source>
        <dbReference type="ARBA" id="ARBA00022801"/>
    </source>
</evidence>
<dbReference type="InterPro" id="IPR036116">
    <property type="entry name" value="FN3_sf"/>
</dbReference>
<evidence type="ECO:0000256" key="4">
    <source>
        <dbReference type="ARBA" id="ARBA00022729"/>
    </source>
</evidence>
<dbReference type="Proteomes" id="UP000642920">
    <property type="component" value="Unassembled WGS sequence"/>
</dbReference>
<dbReference type="InterPro" id="IPR017853">
    <property type="entry name" value="GH"/>
</dbReference>
<dbReference type="InterPro" id="IPR003961">
    <property type="entry name" value="FN3_dom"/>
</dbReference>
<sequence>MKNLILFFIMSIAFLLNACANDGDEPDLPSLKNPVATTPSDITDNSFTASWNFVSTAKSYRLDVSLQSDFTSFIEGYESLEVTALTAEVTDLTPATEYYFRVKAVRESAESDFSNVVMVTTTGTIIDTDVNLKDKAAGNFFVGAAVSTNRLTGGYNDLLTNEFNSITAESEMKMRTIFLGPGDYDWTRPDALVEYATDNNLNIHGHALVWHVEVPDWMTTFTGSNEEFEQIMEDYIKTVVTRYAGKITSWDVVNEAINDGGGVRNTIFLDKLGPDYIAKCFQWAREADPDVLLFYNDYNTPADLTKQNDVYALIDELQADNVPIDGLGLQMHISIDSPTRQQIQDDVDKALERNLIVHFSELDVRVNPDGREIVGTLTEERDFDQRLKYKEVVDLYNDIPDPFKYAITVWGIRDPDSWIINQYDRPDWPLLFDGSFNRKSAHTGFLEGLE</sequence>
<feature type="domain" description="Fibronectin type-III" evidence="11">
    <location>
        <begin position="33"/>
        <end position="124"/>
    </location>
</feature>
<evidence type="ECO:0000259" key="12">
    <source>
        <dbReference type="PROSITE" id="PS51760"/>
    </source>
</evidence>
<dbReference type="GO" id="GO:0045493">
    <property type="term" value="P:xylan catabolic process"/>
    <property type="evidence" value="ECO:0007669"/>
    <property type="project" value="UniProtKB-KW"/>
</dbReference>
<dbReference type="PRINTS" id="PR00134">
    <property type="entry name" value="GLHYDRLASE10"/>
</dbReference>
<evidence type="ECO:0000256" key="9">
    <source>
        <dbReference type="RuleBase" id="RU361174"/>
    </source>
</evidence>
<comment type="similarity">
    <text evidence="2 9">Belongs to the glycosyl hydrolase 10 (cellulase F) family.</text>
</comment>
<dbReference type="CDD" id="cd00063">
    <property type="entry name" value="FN3"/>
    <property type="match status" value="1"/>
</dbReference>
<evidence type="ECO:0000256" key="1">
    <source>
        <dbReference type="ARBA" id="ARBA00000681"/>
    </source>
</evidence>
<organism evidence="13 14">
    <name type="scientific">Marivirga atlantica</name>
    <dbReference type="NCBI Taxonomy" id="1548457"/>
    <lineage>
        <taxon>Bacteria</taxon>
        <taxon>Pseudomonadati</taxon>
        <taxon>Bacteroidota</taxon>
        <taxon>Cytophagia</taxon>
        <taxon>Cytophagales</taxon>
        <taxon>Marivirgaceae</taxon>
        <taxon>Marivirga</taxon>
    </lineage>
</organism>
<dbReference type="PANTHER" id="PTHR31490">
    <property type="entry name" value="GLYCOSYL HYDROLASE"/>
    <property type="match status" value="1"/>
</dbReference>
<accession>A0A937ABT0</accession>
<dbReference type="Pfam" id="PF00331">
    <property type="entry name" value="Glyco_hydro_10"/>
    <property type="match status" value="1"/>
</dbReference>